<evidence type="ECO:0000313" key="1">
    <source>
        <dbReference type="EMBL" id="JAH89002.1"/>
    </source>
</evidence>
<reference evidence="1" key="2">
    <citation type="journal article" date="2015" name="Fish Shellfish Immunol.">
        <title>Early steps in the European eel (Anguilla anguilla)-Vibrio vulnificus interaction in the gills: Role of the RtxA13 toxin.</title>
        <authorList>
            <person name="Callol A."/>
            <person name="Pajuelo D."/>
            <person name="Ebbesson L."/>
            <person name="Teles M."/>
            <person name="MacKenzie S."/>
            <person name="Amaro C."/>
        </authorList>
    </citation>
    <scope>NUCLEOTIDE SEQUENCE</scope>
</reference>
<reference evidence="1" key="1">
    <citation type="submission" date="2014-11" db="EMBL/GenBank/DDBJ databases">
        <authorList>
            <person name="Amaro Gonzalez C."/>
        </authorList>
    </citation>
    <scope>NUCLEOTIDE SEQUENCE</scope>
</reference>
<dbReference type="AlphaFoldDB" id="A0A0E9WF75"/>
<dbReference type="EMBL" id="GBXM01019575">
    <property type="protein sequence ID" value="JAH89002.1"/>
    <property type="molecule type" value="Transcribed_RNA"/>
</dbReference>
<proteinExistence type="predicted"/>
<name>A0A0E9WF75_ANGAN</name>
<accession>A0A0E9WF75</accession>
<sequence length="27" mass="3325">MHVTFYSQHARNGHKQNIDLQPRWVNF</sequence>
<protein>
    <submittedName>
        <fullName evidence="1">Uncharacterized protein</fullName>
    </submittedName>
</protein>
<organism evidence="1">
    <name type="scientific">Anguilla anguilla</name>
    <name type="common">European freshwater eel</name>
    <name type="synonym">Muraena anguilla</name>
    <dbReference type="NCBI Taxonomy" id="7936"/>
    <lineage>
        <taxon>Eukaryota</taxon>
        <taxon>Metazoa</taxon>
        <taxon>Chordata</taxon>
        <taxon>Craniata</taxon>
        <taxon>Vertebrata</taxon>
        <taxon>Euteleostomi</taxon>
        <taxon>Actinopterygii</taxon>
        <taxon>Neopterygii</taxon>
        <taxon>Teleostei</taxon>
        <taxon>Anguilliformes</taxon>
        <taxon>Anguillidae</taxon>
        <taxon>Anguilla</taxon>
    </lineage>
</organism>